<organism evidence="2 3">
    <name type="scientific">Pacificispira spongiicola</name>
    <dbReference type="NCBI Taxonomy" id="2729598"/>
    <lineage>
        <taxon>Bacteria</taxon>
        <taxon>Pseudomonadati</taxon>
        <taxon>Pseudomonadota</taxon>
        <taxon>Alphaproteobacteria</taxon>
        <taxon>Rhodospirillales</taxon>
        <taxon>Rhodospirillaceae</taxon>
        <taxon>Pacificispira</taxon>
    </lineage>
</organism>
<proteinExistence type="predicted"/>
<accession>A0A7Y0HET7</accession>
<name>A0A7Y0HET7_9PROT</name>
<evidence type="ECO:0000259" key="1">
    <source>
        <dbReference type="Pfam" id="PF14301"/>
    </source>
</evidence>
<dbReference type="Proteomes" id="UP000539372">
    <property type="component" value="Unassembled WGS sequence"/>
</dbReference>
<dbReference type="EMBL" id="JABBNT010000003">
    <property type="protein sequence ID" value="NMM45216.1"/>
    <property type="molecule type" value="Genomic_DNA"/>
</dbReference>
<reference evidence="2 3" key="1">
    <citation type="submission" date="2020-04" db="EMBL/GenBank/DDBJ databases">
        <title>Rhodospirillaceae bacterium KN72 isolated from deep sea.</title>
        <authorList>
            <person name="Zhang D.-C."/>
        </authorList>
    </citation>
    <scope>NUCLEOTIDE SEQUENCE [LARGE SCALE GENOMIC DNA]</scope>
    <source>
        <strain evidence="2 3">KN72</strain>
    </source>
</reference>
<dbReference type="RefSeq" id="WP_169625571.1">
    <property type="nucleotide sequence ID" value="NZ_JABBNT010000003.1"/>
</dbReference>
<comment type="caution">
    <text evidence="2">The sequence shown here is derived from an EMBL/GenBank/DDBJ whole genome shotgun (WGS) entry which is preliminary data.</text>
</comment>
<evidence type="ECO:0000313" key="2">
    <source>
        <dbReference type="EMBL" id="NMM45216.1"/>
    </source>
</evidence>
<dbReference type="Pfam" id="PF14301">
    <property type="entry name" value="DUF4376"/>
    <property type="match status" value="1"/>
</dbReference>
<dbReference type="InterPro" id="IPR025484">
    <property type="entry name" value="DUF4376"/>
</dbReference>
<dbReference type="AlphaFoldDB" id="A0A7Y0HET7"/>
<gene>
    <name evidence="2" type="ORF">HH303_12050</name>
</gene>
<keyword evidence="3" id="KW-1185">Reference proteome</keyword>
<evidence type="ECO:0000313" key="3">
    <source>
        <dbReference type="Proteomes" id="UP000539372"/>
    </source>
</evidence>
<feature type="domain" description="DUF4376" evidence="1">
    <location>
        <begin position="14"/>
        <end position="107"/>
    </location>
</feature>
<protein>
    <submittedName>
        <fullName evidence="2">DUF4376 domain-containing protein</fullName>
    </submittedName>
</protein>
<sequence length="125" mass="13730">MMRGIVEIARPESRATGVKAEAERRIAAGITVNGDHFRCDEMSVQRLGDMVEAFADGDVAPDGIRFRTAAGRTVVLCDRDAARTLRDAVRRFRLACLAHSDTLQGDVDVDFRLDSNWPSPPSISI</sequence>